<dbReference type="GO" id="GO:0051897">
    <property type="term" value="P:positive regulation of phosphatidylinositol 3-kinase/protein kinase B signal transduction"/>
    <property type="evidence" value="ECO:0007669"/>
    <property type="project" value="TreeGrafter"/>
</dbReference>
<organism evidence="4 6">
    <name type="scientific">Bursaphelenchus xylophilus</name>
    <name type="common">Pinewood nematode worm</name>
    <name type="synonym">Aphelenchoides xylophilus</name>
    <dbReference type="NCBI Taxonomy" id="6326"/>
    <lineage>
        <taxon>Eukaryota</taxon>
        <taxon>Metazoa</taxon>
        <taxon>Ecdysozoa</taxon>
        <taxon>Nematoda</taxon>
        <taxon>Chromadorea</taxon>
        <taxon>Rhabditida</taxon>
        <taxon>Tylenchina</taxon>
        <taxon>Tylenchomorpha</taxon>
        <taxon>Aphelenchoidea</taxon>
        <taxon>Aphelenchoididae</taxon>
        <taxon>Bursaphelenchus</taxon>
    </lineage>
</organism>
<dbReference type="PANTHER" id="PTHR13298">
    <property type="entry name" value="CYTOSOLIC REGULATOR PIANISSIMO"/>
    <property type="match status" value="1"/>
</dbReference>
<reference evidence="6" key="1">
    <citation type="submission" date="2016-11" db="UniProtKB">
        <authorList>
            <consortium name="WormBaseParasite"/>
        </authorList>
    </citation>
    <scope>IDENTIFICATION</scope>
</reference>
<dbReference type="EMBL" id="CAJFDI010000002">
    <property type="protein sequence ID" value="CAD5214076.1"/>
    <property type="molecule type" value="Genomic_DNA"/>
</dbReference>
<reference evidence="3" key="2">
    <citation type="submission" date="2020-09" db="EMBL/GenBank/DDBJ databases">
        <authorList>
            <person name="Kikuchi T."/>
        </authorList>
    </citation>
    <scope>NUCLEOTIDE SEQUENCE</scope>
    <source>
        <strain evidence="3">Ka4C1</strain>
    </source>
</reference>
<dbReference type="OrthoDB" id="271111at2759"/>
<protein>
    <submittedName>
        <fullName evidence="3">(pine wood nematode) hypothetical protein</fullName>
    </submittedName>
    <submittedName>
        <fullName evidence="6">RICTOR_N domain-containing protein</fullName>
    </submittedName>
</protein>
<evidence type="ECO:0000313" key="4">
    <source>
        <dbReference type="Proteomes" id="UP000095284"/>
    </source>
</evidence>
<dbReference type="SMR" id="A0A1I7SCI0"/>
<dbReference type="WBParaSite" id="BXY_1073200.1">
    <property type="protein sequence ID" value="BXY_1073200.1"/>
    <property type="gene ID" value="BXY_1073200"/>
</dbReference>
<dbReference type="SMART" id="SM01308">
    <property type="entry name" value="RICTOR_N"/>
    <property type="match status" value="1"/>
</dbReference>
<evidence type="ECO:0000256" key="1">
    <source>
        <dbReference type="SAM" id="MobiDB-lite"/>
    </source>
</evidence>
<evidence type="ECO:0000259" key="2">
    <source>
        <dbReference type="SMART" id="SM01308"/>
    </source>
</evidence>
<name>A0A1I7SCI0_BURXY</name>
<dbReference type="Proteomes" id="UP000095284">
    <property type="component" value="Unplaced"/>
</dbReference>
<evidence type="ECO:0000313" key="6">
    <source>
        <dbReference type="WBParaSite" id="BXY_1073200.1"/>
    </source>
</evidence>
<feature type="compositionally biased region" description="Basic and acidic residues" evidence="1">
    <location>
        <begin position="1"/>
        <end position="10"/>
    </location>
</feature>
<dbReference type="GO" id="GO:0031932">
    <property type="term" value="C:TORC2 complex"/>
    <property type="evidence" value="ECO:0007669"/>
    <property type="project" value="InterPro"/>
</dbReference>
<gene>
    <name evidence="3" type="ORF">BXYJ_LOCUS3349</name>
</gene>
<dbReference type="AlphaFoldDB" id="A0A1I7SCI0"/>
<dbReference type="PANTHER" id="PTHR13298:SF11">
    <property type="entry name" value="RAPAMYCIN-INSENSITIVE COMPANION OF MTOR"/>
    <property type="match status" value="1"/>
</dbReference>
<dbReference type="GO" id="GO:0043539">
    <property type="term" value="F:protein serine/threonine kinase activator activity"/>
    <property type="evidence" value="ECO:0007669"/>
    <property type="project" value="TreeGrafter"/>
</dbReference>
<dbReference type="GO" id="GO:0038203">
    <property type="term" value="P:TORC2 signaling"/>
    <property type="evidence" value="ECO:0007669"/>
    <property type="project" value="TreeGrafter"/>
</dbReference>
<accession>A0A1I7SCI0</accession>
<feature type="domain" description="Rapamycin-insensitive companion of mTOR N-terminal" evidence="2">
    <location>
        <begin position="56"/>
        <end position="489"/>
    </location>
</feature>
<dbReference type="eggNOG" id="KOG3694">
    <property type="taxonomic scope" value="Eukaryota"/>
</dbReference>
<keyword evidence="5" id="KW-1185">Reference proteome</keyword>
<feature type="region of interest" description="Disordered" evidence="1">
    <location>
        <begin position="1"/>
        <end position="28"/>
    </location>
</feature>
<sequence length="738" mass="85019">MRRQNTDRPVRQRHFSRIEPQGKLNSTASLNPFLTPKLRHALENWPGPGVVPLKVIFVHLKTVRKLLQEAHPKVLADELLLVPFINRLVQTLHCDDYRIRSVGLAIFRVLTVNESRLRHFLKRIVDIFAVRSLDGTIEVERTSALRLLSAMLDIYLKSELRMEAEMSNLAEDISFIDFPYNALRAIKSLVFNYKCELSEEHDRISTLVKSAIGILLKLSITEPELVIKFIGTDWIPFILSSPALNIKYNCILLSRVISKWLQDPKLRELADMKSFLVKVFAPLLDLGFFQQADVKQNGVIATENFEITTQRVMNACSIVMKQLLCTWSGFLALACDEKNSTAKTHSPLNWLNYLGLTASAAGSHLQLIYMTVNVCAEFFDRPYSKKDFMSWEEALEFYARTEEPDEYDCAVHDQFVVGELKNIMDKGFIKNDHTNPLTSYRAIVAYVLIYNGLGQCLGRLITQSPNESMMIKATLLLADLFRISALYLPKNWKIAVMSTPMLMNKMTKALLHEWELNLNKKTSNRGASVLLHRLDEVNTLSFRLEERDKLADLPYTDLFIRKRPLLPIISDSRNIETNEEKVNECLHIAHHERGFNWKEANYILQVFLGSPKLLQRFRNNEKCHHFFVEILNYFSPKTEKAIEGADKPKLIREFRTGLTALRIVSQMAETEPYYREMLHSFITDFVEQQDLLMTSDRSTLVSRKVTHGNAELYYALIATIADTPYGHTALQNTQFYQK</sequence>
<dbReference type="Pfam" id="PF14664">
    <property type="entry name" value="RICTOR_N"/>
    <property type="match status" value="1"/>
</dbReference>
<dbReference type="InterPro" id="IPR028268">
    <property type="entry name" value="Pianissimo_fam"/>
</dbReference>
<evidence type="ECO:0000313" key="5">
    <source>
        <dbReference type="Proteomes" id="UP000659654"/>
    </source>
</evidence>
<dbReference type="EMBL" id="CAJFCV020000002">
    <property type="protein sequence ID" value="CAG9094066.1"/>
    <property type="molecule type" value="Genomic_DNA"/>
</dbReference>
<evidence type="ECO:0000313" key="3">
    <source>
        <dbReference type="EMBL" id="CAD5214076.1"/>
    </source>
</evidence>
<proteinExistence type="predicted"/>
<dbReference type="InterPro" id="IPR028267">
    <property type="entry name" value="Pianissimo_N"/>
</dbReference>
<dbReference type="Proteomes" id="UP000582659">
    <property type="component" value="Unassembled WGS sequence"/>
</dbReference>
<dbReference type="Proteomes" id="UP000659654">
    <property type="component" value="Unassembled WGS sequence"/>
</dbReference>